<keyword evidence="11" id="KW-0732">Signal</keyword>
<keyword evidence="5 9" id="KW-0798">TonB box</keyword>
<evidence type="ECO:0000313" key="17">
    <source>
        <dbReference type="Proteomes" id="UP000436801"/>
    </source>
</evidence>
<dbReference type="PROSITE" id="PS52016">
    <property type="entry name" value="TONB_DEPENDENT_REC_3"/>
    <property type="match status" value="1"/>
</dbReference>
<evidence type="ECO:0000256" key="6">
    <source>
        <dbReference type="ARBA" id="ARBA00023136"/>
    </source>
</evidence>
<keyword evidence="16" id="KW-1185">Reference proteome</keyword>
<evidence type="ECO:0000259" key="13">
    <source>
        <dbReference type="Pfam" id="PF07715"/>
    </source>
</evidence>
<dbReference type="Pfam" id="PF00593">
    <property type="entry name" value="TonB_dep_Rec_b-barrel"/>
    <property type="match status" value="1"/>
</dbReference>
<feature type="signal peptide" evidence="11">
    <location>
        <begin position="1"/>
        <end position="33"/>
    </location>
</feature>
<keyword evidence="2 8" id="KW-0813">Transport</keyword>
<dbReference type="PANTHER" id="PTHR40980:SF3">
    <property type="entry name" value="TONB-DEPENDENT RECEPTOR-LIKE BETA-BARREL DOMAIN-CONTAINING PROTEIN"/>
    <property type="match status" value="1"/>
</dbReference>
<gene>
    <name evidence="14" type="ORF">GQR91_15335</name>
    <name evidence="15" type="ORF">SAMN05216557_108163</name>
</gene>
<dbReference type="RefSeq" id="WP_149683295.1">
    <property type="nucleotide sequence ID" value="NZ_FNBI01000008.1"/>
</dbReference>
<keyword evidence="7 8" id="KW-0998">Cell outer membrane</keyword>
<dbReference type="Pfam" id="PF07715">
    <property type="entry name" value="Plug"/>
    <property type="match status" value="1"/>
</dbReference>
<accession>A0A1G7QNI5</accession>
<keyword evidence="6 8" id="KW-0472">Membrane</keyword>
<feature type="domain" description="TonB-dependent receptor plug" evidence="13">
    <location>
        <begin position="114"/>
        <end position="211"/>
    </location>
</feature>
<dbReference type="Proteomes" id="UP000436801">
    <property type="component" value="Unassembled WGS sequence"/>
</dbReference>
<evidence type="ECO:0000256" key="4">
    <source>
        <dbReference type="ARBA" id="ARBA00022692"/>
    </source>
</evidence>
<dbReference type="InterPro" id="IPR037066">
    <property type="entry name" value="Plug_dom_sf"/>
</dbReference>
<keyword evidence="3 8" id="KW-1134">Transmembrane beta strand</keyword>
<evidence type="ECO:0000256" key="5">
    <source>
        <dbReference type="ARBA" id="ARBA00023077"/>
    </source>
</evidence>
<dbReference type="EMBL" id="FNBI01000008">
    <property type="protein sequence ID" value="SDF99439.1"/>
    <property type="molecule type" value="Genomic_DNA"/>
</dbReference>
<evidence type="ECO:0000256" key="8">
    <source>
        <dbReference type="PROSITE-ProRule" id="PRU01360"/>
    </source>
</evidence>
<evidence type="ECO:0000256" key="2">
    <source>
        <dbReference type="ARBA" id="ARBA00022448"/>
    </source>
</evidence>
<reference evidence="14 17" key="2">
    <citation type="submission" date="2019-12" db="EMBL/GenBank/DDBJ databases">
        <authorList>
            <person name="Zheng J."/>
        </authorList>
    </citation>
    <scope>NUCLEOTIDE SEQUENCE [LARGE SCALE GENOMIC DNA]</scope>
    <source>
        <strain evidence="14 17">DSM 27347</strain>
    </source>
</reference>
<sequence length="943" mass="100921">MIVRTAASARAARLALHLGASSLALTLASPAFAQASTTVPDPAASTSTGANPNEPASAADQQGDNAAVTGDTTPQQSPVATQSAPEEEGADIVVTGFRRALENAVVEKKTRDLVVESISAEDIGKLPDASIAESIARLPGVTSQRVNGRSNAISIRGFAPDFSTTLLNGREQTSTGDNRAVEYDQYPAEVVNQVLIYKTAQAGLIGQGLSGTVDLRTIRPLDYGRQVISVGARGTYADIGKLNAGSKEFGYRATATYVDQFADDTLGVALSASYLDEPYQIQEFNAWGYAQVPVNGTPTNVIGGSKSYVTSTTLKRLGLSGTVQWKPTDTVTTTLDAFYSDFSDEQIKRGIELPLGFGSPAPTLTNPTVTNGLVTGGTWNGVEAVVRNDAFDRKAKLYSFGYNAKYEGDDGWNAQVDVSYSLTKRRELVLESYAGTGFGPGNGATDTIGFQTTPNGTTFTPTLNYSDPDLIQLTDPLGWGGATRQAGYYNDRSVRDSIRQYRAEIEREIGSPISAARFGLNYTTHDKSLTPNQFFLVLASGAAQGTLPSQYRLDPTNLSYLGLGPMLSYDPRAVLDGGVYSLTRNNSNDVVSSAFRVKEDIMTAYLQADLRQPIGSAELTGNIGVQAMLTEQKSSGLVFNGTGFSTITRGDDYLDILPSANLSLRLASDWVIRAAAARQMQRPRMDDMRVALGYGFSLQEGILTGSGGNPFLRPIRSNSYDVTIEKYFGNRGYLAVQGFFKDLKSFVYNLEVPYDYSGFPLPPAAPAGTPTLGRATIPINGEGGKIYGVELAGTLPLGQIVGALDGFGVTGGGSYTKTEITPTPGGAAEDIPGYSRWVANGTAFFEKWGLNVRGSVRYRSTFIGELSGFGAQRTRRRAAGELIVDGQIGYDFSSGTFNGLSLFLQGQNLTDEPFKTINGTNTAEVIDFQRFGRRFLAGFTYRF</sequence>
<evidence type="ECO:0000313" key="15">
    <source>
        <dbReference type="EMBL" id="SDF99439.1"/>
    </source>
</evidence>
<evidence type="ECO:0000256" key="11">
    <source>
        <dbReference type="SAM" id="SignalP"/>
    </source>
</evidence>
<evidence type="ECO:0000313" key="14">
    <source>
        <dbReference type="EMBL" id="MWC44995.1"/>
    </source>
</evidence>
<comment type="similarity">
    <text evidence="8 9">Belongs to the TonB-dependent receptor family.</text>
</comment>
<dbReference type="InterPro" id="IPR000531">
    <property type="entry name" value="Beta-barrel_TonB"/>
</dbReference>
<dbReference type="InterPro" id="IPR036942">
    <property type="entry name" value="Beta-barrel_TonB_sf"/>
</dbReference>
<dbReference type="AlphaFoldDB" id="A0A1G7QNI5"/>
<evidence type="ECO:0000256" key="1">
    <source>
        <dbReference type="ARBA" id="ARBA00004571"/>
    </source>
</evidence>
<keyword evidence="14" id="KW-0675">Receptor</keyword>
<dbReference type="InterPro" id="IPR010104">
    <property type="entry name" value="TonB_rcpt_bac"/>
</dbReference>
<evidence type="ECO:0000313" key="16">
    <source>
        <dbReference type="Proteomes" id="UP000323502"/>
    </source>
</evidence>
<reference evidence="15 16" key="1">
    <citation type="submission" date="2016-10" db="EMBL/GenBank/DDBJ databases">
        <authorList>
            <person name="Varghese N."/>
            <person name="Submissions S."/>
        </authorList>
    </citation>
    <scope>NUCLEOTIDE SEQUENCE [LARGE SCALE GENOMIC DNA]</scope>
    <source>
        <strain evidence="15 16">S7-754</strain>
    </source>
</reference>
<dbReference type="SUPFAM" id="SSF56935">
    <property type="entry name" value="Porins"/>
    <property type="match status" value="1"/>
</dbReference>
<name>A0A1G7QNI5_9SPHN</name>
<dbReference type="GO" id="GO:0009279">
    <property type="term" value="C:cell outer membrane"/>
    <property type="evidence" value="ECO:0007669"/>
    <property type="project" value="UniProtKB-SubCell"/>
</dbReference>
<protein>
    <submittedName>
        <fullName evidence="15">Iron complex outermembrane recepter protein</fullName>
    </submittedName>
    <submittedName>
        <fullName evidence="14">TonB-dependent receptor</fullName>
    </submittedName>
</protein>
<evidence type="ECO:0000256" key="9">
    <source>
        <dbReference type="RuleBase" id="RU003357"/>
    </source>
</evidence>
<dbReference type="Gene3D" id="2.170.130.10">
    <property type="entry name" value="TonB-dependent receptor, plug domain"/>
    <property type="match status" value="1"/>
</dbReference>
<dbReference type="InterPro" id="IPR012910">
    <property type="entry name" value="Plug_dom"/>
</dbReference>
<dbReference type="InterPro" id="IPR039426">
    <property type="entry name" value="TonB-dep_rcpt-like"/>
</dbReference>
<evidence type="ECO:0000256" key="10">
    <source>
        <dbReference type="SAM" id="MobiDB-lite"/>
    </source>
</evidence>
<feature type="region of interest" description="Disordered" evidence="10">
    <location>
        <begin position="37"/>
        <end position="88"/>
    </location>
</feature>
<feature type="compositionally biased region" description="Polar residues" evidence="10">
    <location>
        <begin position="59"/>
        <end position="84"/>
    </location>
</feature>
<evidence type="ECO:0000256" key="3">
    <source>
        <dbReference type="ARBA" id="ARBA00022452"/>
    </source>
</evidence>
<dbReference type="CDD" id="cd01347">
    <property type="entry name" value="ligand_gated_channel"/>
    <property type="match status" value="1"/>
</dbReference>
<dbReference type="PANTHER" id="PTHR40980">
    <property type="entry name" value="PLUG DOMAIN-CONTAINING PROTEIN"/>
    <property type="match status" value="1"/>
</dbReference>
<feature type="domain" description="TonB-dependent receptor-like beta-barrel" evidence="12">
    <location>
        <begin position="442"/>
        <end position="909"/>
    </location>
</feature>
<dbReference type="NCBIfam" id="TIGR01782">
    <property type="entry name" value="TonB-Xanth-Caul"/>
    <property type="match status" value="1"/>
</dbReference>
<organism evidence="15 16">
    <name type="scientific">Sphingomonas carotinifaciens</name>
    <dbReference type="NCBI Taxonomy" id="1166323"/>
    <lineage>
        <taxon>Bacteria</taxon>
        <taxon>Pseudomonadati</taxon>
        <taxon>Pseudomonadota</taxon>
        <taxon>Alphaproteobacteria</taxon>
        <taxon>Sphingomonadales</taxon>
        <taxon>Sphingomonadaceae</taxon>
        <taxon>Sphingomonas</taxon>
    </lineage>
</organism>
<keyword evidence="4 8" id="KW-0812">Transmembrane</keyword>
<evidence type="ECO:0000259" key="12">
    <source>
        <dbReference type="Pfam" id="PF00593"/>
    </source>
</evidence>
<dbReference type="OrthoDB" id="5476657at2"/>
<feature type="compositionally biased region" description="Polar residues" evidence="10">
    <location>
        <begin position="37"/>
        <end position="51"/>
    </location>
</feature>
<comment type="subcellular location">
    <subcellularLocation>
        <location evidence="1 8">Cell outer membrane</location>
        <topology evidence="1 8">Multi-pass membrane protein</topology>
    </subcellularLocation>
</comment>
<evidence type="ECO:0000256" key="7">
    <source>
        <dbReference type="ARBA" id="ARBA00023237"/>
    </source>
</evidence>
<proteinExistence type="inferred from homology"/>
<feature type="chain" id="PRO_5036019225" evidence="11">
    <location>
        <begin position="34"/>
        <end position="943"/>
    </location>
</feature>
<dbReference type="EMBL" id="WSUT01000005">
    <property type="protein sequence ID" value="MWC44995.1"/>
    <property type="molecule type" value="Genomic_DNA"/>
</dbReference>
<dbReference type="Proteomes" id="UP000323502">
    <property type="component" value="Unassembled WGS sequence"/>
</dbReference>
<dbReference type="Gene3D" id="2.40.170.20">
    <property type="entry name" value="TonB-dependent receptor, beta-barrel domain"/>
    <property type="match status" value="1"/>
</dbReference>